<dbReference type="RefSeq" id="WP_390261428.1">
    <property type="nucleotide sequence ID" value="NZ_JBHUGH010000009.1"/>
</dbReference>
<evidence type="ECO:0000259" key="2">
    <source>
        <dbReference type="Pfam" id="PF25917"/>
    </source>
</evidence>
<dbReference type="EMBL" id="JBHUGH010000009">
    <property type="protein sequence ID" value="MFD1912701.1"/>
    <property type="molecule type" value="Genomic_DNA"/>
</dbReference>
<dbReference type="Pfam" id="PF25917">
    <property type="entry name" value="BSH_RND"/>
    <property type="match status" value="1"/>
</dbReference>
<dbReference type="SUPFAM" id="SSF111369">
    <property type="entry name" value="HlyD-like secretion proteins"/>
    <property type="match status" value="1"/>
</dbReference>
<dbReference type="Gene3D" id="1.10.287.470">
    <property type="entry name" value="Helix hairpin bin"/>
    <property type="match status" value="1"/>
</dbReference>
<sequence length="506" mass="53904">MRFLRRSLVGLFLMMATLGLLAMAVWTIGMGVQARMAAPDRPRPVQERVYTVNVVRAEPATVAPLLTAFGEVRSRRTLELRATVGGRVLELSPDFEDGATVAAGDLLVRIDPADAQSALDLAQADLDRAGAVLREAEAAVLLARDDLAAAEAQARLRVTALDRQLNLQARGVGTEAAVETAELAVSAADQAVLSRRQALAQSEAQLDQAQNTLVRQRITVAEAERRLRDTAIHAEFTGVVADPSVIEGGLVSPNERLAGLIDTTDLEVAFRISTSQYVRLLDDEGRLIPAEVTATLDVMGVEIEAAGNLTRVGAAVEEGLTGRLVYARLETPRGFRPGDFVTVRVREPLLEDVIVLPATALDSAGTVLALDPEDRLEVVPVTLLRRQGDEVIVDAGAEALAGREVVAHRSPMLGGGIRVRALRGAVAEAGPEGGEEAARPARGASQAAETLEEMVELSPDRRARLIALVSENGRIPEEARARIIAQLEEDLVPSGIIARIENRAGG</sequence>
<dbReference type="Gene3D" id="2.40.30.170">
    <property type="match status" value="1"/>
</dbReference>
<reference evidence="4" key="1">
    <citation type="journal article" date="2019" name="Int. J. Syst. Evol. Microbiol.">
        <title>The Global Catalogue of Microorganisms (GCM) 10K type strain sequencing project: providing services to taxonomists for standard genome sequencing and annotation.</title>
        <authorList>
            <consortium name="The Broad Institute Genomics Platform"/>
            <consortium name="The Broad Institute Genome Sequencing Center for Infectious Disease"/>
            <person name="Wu L."/>
            <person name="Ma J."/>
        </authorList>
    </citation>
    <scope>NUCLEOTIDE SEQUENCE [LARGE SCALE GENOMIC DNA]</scope>
    <source>
        <strain evidence="4">CGMCC 4.7242</strain>
    </source>
</reference>
<organism evidence="3 4">
    <name type="scientific">Halodurantibacterium flavum</name>
    <dbReference type="NCBI Taxonomy" id="1382802"/>
    <lineage>
        <taxon>Bacteria</taxon>
        <taxon>Pseudomonadati</taxon>
        <taxon>Pseudomonadota</taxon>
        <taxon>Alphaproteobacteria</taxon>
        <taxon>Rhodobacterales</taxon>
        <taxon>Paracoccaceae</taxon>
        <taxon>Halodurantibacterium</taxon>
    </lineage>
</organism>
<feature type="coiled-coil region" evidence="1">
    <location>
        <begin position="199"/>
        <end position="226"/>
    </location>
</feature>
<evidence type="ECO:0000256" key="1">
    <source>
        <dbReference type="SAM" id="Coils"/>
    </source>
</evidence>
<dbReference type="Gene3D" id="2.40.50.100">
    <property type="match status" value="1"/>
</dbReference>
<dbReference type="PANTHER" id="PTHR30469:SF15">
    <property type="entry name" value="HLYD FAMILY OF SECRETION PROTEINS"/>
    <property type="match status" value="1"/>
</dbReference>
<dbReference type="PANTHER" id="PTHR30469">
    <property type="entry name" value="MULTIDRUG RESISTANCE PROTEIN MDTA"/>
    <property type="match status" value="1"/>
</dbReference>
<dbReference type="InterPro" id="IPR058625">
    <property type="entry name" value="MdtA-like_BSH"/>
</dbReference>
<dbReference type="Proteomes" id="UP001597353">
    <property type="component" value="Unassembled WGS sequence"/>
</dbReference>
<evidence type="ECO:0000313" key="4">
    <source>
        <dbReference type="Proteomes" id="UP001597353"/>
    </source>
</evidence>
<evidence type="ECO:0000313" key="3">
    <source>
        <dbReference type="EMBL" id="MFD1912701.1"/>
    </source>
</evidence>
<gene>
    <name evidence="3" type="ORF">ACFSGJ_10820</name>
</gene>
<feature type="coiled-coil region" evidence="1">
    <location>
        <begin position="119"/>
        <end position="153"/>
    </location>
</feature>
<protein>
    <submittedName>
        <fullName evidence="3">Efflux RND transporter periplasmic adaptor subunit</fullName>
    </submittedName>
</protein>
<proteinExistence type="predicted"/>
<feature type="domain" description="Multidrug resistance protein MdtA-like barrel-sandwich hybrid" evidence="2">
    <location>
        <begin position="76"/>
        <end position="257"/>
    </location>
</feature>
<dbReference type="Gene3D" id="2.40.420.20">
    <property type="match status" value="1"/>
</dbReference>
<name>A0ABW4S5N1_9RHOB</name>
<comment type="caution">
    <text evidence="3">The sequence shown here is derived from an EMBL/GenBank/DDBJ whole genome shotgun (WGS) entry which is preliminary data.</text>
</comment>
<keyword evidence="4" id="KW-1185">Reference proteome</keyword>
<accession>A0ABW4S5N1</accession>
<keyword evidence="1" id="KW-0175">Coiled coil</keyword>